<evidence type="ECO:0000256" key="1">
    <source>
        <dbReference type="ARBA" id="ARBA00008165"/>
    </source>
</evidence>
<dbReference type="GO" id="GO:0005975">
    <property type="term" value="P:carbohydrate metabolic process"/>
    <property type="evidence" value="ECO:0007669"/>
    <property type="project" value="InterPro"/>
</dbReference>
<dbReference type="EMBL" id="DQWS01000228">
    <property type="protein sequence ID" value="HDD53613.1"/>
    <property type="molecule type" value="Genomic_DNA"/>
</dbReference>
<protein>
    <submittedName>
        <fullName evidence="10">KpsF/GutQ family sugar-phosphate isomerase</fullName>
    </submittedName>
</protein>
<dbReference type="GO" id="GO:0019146">
    <property type="term" value="F:arabinose-5-phosphate isomerase activity"/>
    <property type="evidence" value="ECO:0007669"/>
    <property type="project" value="UniProtKB-ARBA"/>
</dbReference>
<dbReference type="InterPro" id="IPR000644">
    <property type="entry name" value="CBS_dom"/>
</dbReference>
<comment type="caution">
    <text evidence="10">The sequence shown here is derived from an EMBL/GenBank/DDBJ whole genome shotgun (WGS) entry which is preliminary data.</text>
</comment>
<dbReference type="PROSITE" id="PS51464">
    <property type="entry name" value="SIS"/>
    <property type="match status" value="1"/>
</dbReference>
<name>A0A7C0U7N9_9BACT</name>
<dbReference type="InterPro" id="IPR004800">
    <property type="entry name" value="KdsD/KpsF-type"/>
</dbReference>
<evidence type="ECO:0000256" key="5">
    <source>
        <dbReference type="PIRSR" id="PIRSR004692-2"/>
    </source>
</evidence>
<evidence type="ECO:0000256" key="7">
    <source>
        <dbReference type="PROSITE-ProRule" id="PRU00703"/>
    </source>
</evidence>
<reference evidence="10" key="1">
    <citation type="journal article" date="2020" name="mSystems">
        <title>Genome- and Community-Level Interaction Insights into Carbon Utilization and Element Cycling Functions of Hydrothermarchaeota in Hydrothermal Sediment.</title>
        <authorList>
            <person name="Zhou Z."/>
            <person name="Liu Y."/>
            <person name="Xu W."/>
            <person name="Pan J."/>
            <person name="Luo Z.H."/>
            <person name="Li M."/>
        </authorList>
    </citation>
    <scope>NUCLEOTIDE SEQUENCE [LARGE SCALE GENOMIC DNA]</scope>
    <source>
        <strain evidence="10">HyVt-115</strain>
    </source>
</reference>
<feature type="domain" description="CBS" evidence="8">
    <location>
        <begin position="267"/>
        <end position="319"/>
    </location>
</feature>
<evidence type="ECO:0000256" key="4">
    <source>
        <dbReference type="PIRNR" id="PIRNR004692"/>
    </source>
</evidence>
<gene>
    <name evidence="10" type="ORF">ENF32_06065</name>
</gene>
<evidence type="ECO:0000259" key="8">
    <source>
        <dbReference type="PROSITE" id="PS51371"/>
    </source>
</evidence>
<dbReference type="PROSITE" id="PS51371">
    <property type="entry name" value="CBS"/>
    <property type="match status" value="2"/>
</dbReference>
<feature type="site" description="Catalytically relevant" evidence="6">
    <location>
        <position position="182"/>
    </location>
</feature>
<dbReference type="Gene3D" id="3.10.580.10">
    <property type="entry name" value="CBS-domain"/>
    <property type="match status" value="1"/>
</dbReference>
<evidence type="ECO:0000256" key="6">
    <source>
        <dbReference type="PIRSR" id="PIRSR004692-3"/>
    </source>
</evidence>
<dbReference type="InterPro" id="IPR035474">
    <property type="entry name" value="SIS_Kpsf"/>
</dbReference>
<dbReference type="Pfam" id="PF00571">
    <property type="entry name" value="CBS"/>
    <property type="match status" value="2"/>
</dbReference>
<dbReference type="SUPFAM" id="SSF53697">
    <property type="entry name" value="SIS domain"/>
    <property type="match status" value="1"/>
</dbReference>
<dbReference type="PIRSF" id="PIRSF004692">
    <property type="entry name" value="KdsD_KpsF"/>
    <property type="match status" value="1"/>
</dbReference>
<dbReference type="GO" id="GO:0097367">
    <property type="term" value="F:carbohydrate derivative binding"/>
    <property type="evidence" value="ECO:0007669"/>
    <property type="project" value="InterPro"/>
</dbReference>
<dbReference type="NCBIfam" id="TIGR00393">
    <property type="entry name" value="kpsF"/>
    <property type="match status" value="1"/>
</dbReference>
<dbReference type="PANTHER" id="PTHR42745">
    <property type="match status" value="1"/>
</dbReference>
<dbReference type="CDD" id="cd04604">
    <property type="entry name" value="CBS_pair_SIS_assoc"/>
    <property type="match status" value="1"/>
</dbReference>
<dbReference type="FunFam" id="3.40.50.10490:FF:000011">
    <property type="entry name" value="Arabinose 5-phosphate isomerase"/>
    <property type="match status" value="1"/>
</dbReference>
<evidence type="ECO:0000256" key="2">
    <source>
        <dbReference type="ARBA" id="ARBA00022737"/>
    </source>
</evidence>
<dbReference type="SMART" id="SM00116">
    <property type="entry name" value="CBS"/>
    <property type="match status" value="2"/>
</dbReference>
<dbReference type="Pfam" id="PF01380">
    <property type="entry name" value="SIS"/>
    <property type="match status" value="1"/>
</dbReference>
<keyword evidence="3 7" id="KW-0129">CBS domain</keyword>
<dbReference type="InterPro" id="IPR001347">
    <property type="entry name" value="SIS_dom"/>
</dbReference>
<comment type="similarity">
    <text evidence="1 4">Belongs to the SIS family. GutQ/KpsF subfamily.</text>
</comment>
<evidence type="ECO:0000256" key="3">
    <source>
        <dbReference type="ARBA" id="ARBA00023122"/>
    </source>
</evidence>
<dbReference type="GO" id="GO:1901135">
    <property type="term" value="P:carbohydrate derivative metabolic process"/>
    <property type="evidence" value="ECO:0007669"/>
    <property type="project" value="InterPro"/>
</dbReference>
<dbReference type="CDD" id="cd05014">
    <property type="entry name" value="SIS_Kpsf"/>
    <property type="match status" value="1"/>
</dbReference>
<organism evidence="10">
    <name type="scientific">Thermosulfidibacter takaii</name>
    <dbReference type="NCBI Taxonomy" id="412593"/>
    <lineage>
        <taxon>Bacteria</taxon>
        <taxon>Pseudomonadati</taxon>
        <taxon>Thermosulfidibacterota</taxon>
        <taxon>Thermosulfidibacteria</taxon>
        <taxon>Thermosulfidibacterales</taxon>
        <taxon>Thermosulfidibacteraceae</taxon>
    </lineage>
</organism>
<dbReference type="PANTHER" id="PTHR42745:SF1">
    <property type="entry name" value="ARABINOSE 5-PHOSPHATE ISOMERASE KDSD"/>
    <property type="match status" value="1"/>
</dbReference>
<feature type="domain" description="CBS" evidence="8">
    <location>
        <begin position="199"/>
        <end position="257"/>
    </location>
</feature>
<feature type="binding site" evidence="5">
    <location>
        <position position="71"/>
    </location>
    <ligand>
        <name>Zn(2+)</name>
        <dbReference type="ChEBI" id="CHEBI:29105"/>
    </ligand>
</feature>
<keyword evidence="5" id="KW-0862">Zinc</keyword>
<dbReference type="GO" id="GO:0046872">
    <property type="term" value="F:metal ion binding"/>
    <property type="evidence" value="ECO:0007669"/>
    <property type="project" value="UniProtKB-KW"/>
</dbReference>
<dbReference type="InterPro" id="IPR050986">
    <property type="entry name" value="GutQ/KpsF_isomerases"/>
</dbReference>
<evidence type="ECO:0000259" key="9">
    <source>
        <dbReference type="PROSITE" id="PS51464"/>
    </source>
</evidence>
<proteinExistence type="inferred from homology"/>
<dbReference type="AlphaFoldDB" id="A0A7C0U7N9"/>
<evidence type="ECO:0000313" key="10">
    <source>
        <dbReference type="EMBL" id="HDD53613.1"/>
    </source>
</evidence>
<keyword evidence="5" id="KW-0479">Metal-binding</keyword>
<dbReference type="InterPro" id="IPR046342">
    <property type="entry name" value="CBS_dom_sf"/>
</dbReference>
<dbReference type="Proteomes" id="UP000885690">
    <property type="component" value="Unassembled WGS sequence"/>
</dbReference>
<feature type="site" description="Catalytically relevant" evidence="6">
    <location>
        <position position="48"/>
    </location>
</feature>
<keyword evidence="2" id="KW-0677">Repeat</keyword>
<feature type="domain" description="SIS" evidence="9">
    <location>
        <begin position="30"/>
        <end position="173"/>
    </location>
</feature>
<keyword evidence="10" id="KW-0413">Isomerase</keyword>
<sequence length="319" mass="34406">MLDVARRVIAIEGEAVQTLLDRLDDSFIRAVRILYDCKGRVVVTGMGKSGIIGRKISATMASTGTPSIFLHPAEGSHGDLGMVVKGDVVLAVSYSGETPEILSLLPVIKRLALPLISLTGKPTSTLAQKSDVVLNVSVDKEASSLEMAPTASTTATLAMGDALAVALLEMRGFSEEDFALLHPGGTIGKKLLLRVEDLMHTGEELPMVSMHTQMKDVILEISSKRLGITTVVDDKERLQGVITDGDLRRILERHGKSFFELRAGEVMTKNPKTIDRDALAAKALQRMELYSITALVVHDKSGRPEGIIHLHDLLKAGIV</sequence>
<accession>A0A7C0U7N9</accession>
<dbReference type="InterPro" id="IPR046348">
    <property type="entry name" value="SIS_dom_sf"/>
</dbReference>
<dbReference type="Gene3D" id="3.40.50.10490">
    <property type="entry name" value="Glucose-6-phosphate isomerase like protein, domain 1"/>
    <property type="match status" value="1"/>
</dbReference>
<feature type="site" description="Catalytically relevant" evidence="6">
    <location>
        <position position="100"/>
    </location>
</feature>
<feature type="site" description="Catalytically relevant" evidence="6">
    <location>
        <position position="141"/>
    </location>
</feature>